<dbReference type="InterPro" id="IPR012340">
    <property type="entry name" value="NA-bd_OB-fold"/>
</dbReference>
<evidence type="ECO:0000256" key="7">
    <source>
        <dbReference type="HAMAP-Rule" id="MF_00201"/>
    </source>
</evidence>
<evidence type="ECO:0000313" key="10">
    <source>
        <dbReference type="Proteomes" id="UP000317624"/>
    </source>
</evidence>
<dbReference type="GO" id="GO:0006302">
    <property type="term" value="P:double-strand break repair"/>
    <property type="evidence" value="ECO:0007669"/>
    <property type="project" value="TreeGrafter"/>
</dbReference>
<organism evidence="9 10">
    <name type="scientific">Hymenobacter setariae</name>
    <dbReference type="NCBI Taxonomy" id="2594794"/>
    <lineage>
        <taxon>Bacteria</taxon>
        <taxon>Pseudomonadati</taxon>
        <taxon>Bacteroidota</taxon>
        <taxon>Cytophagia</taxon>
        <taxon>Cytophagales</taxon>
        <taxon>Hymenobacteraceae</taxon>
        <taxon>Hymenobacter</taxon>
    </lineage>
</organism>
<dbReference type="AlphaFoldDB" id="A0A558BMZ6"/>
<name>A0A558BMZ6_9BACT</name>
<reference evidence="9 10" key="1">
    <citation type="submission" date="2019-07" db="EMBL/GenBank/DDBJ databases">
        <title>Hymenobacter sp. straun FUR1 Genome sequencing and assembly.</title>
        <authorList>
            <person name="Chhetri G."/>
        </authorList>
    </citation>
    <scope>NUCLEOTIDE SEQUENCE [LARGE SCALE GENOMIC DNA]</scope>
    <source>
        <strain evidence="9 10">Fur1</strain>
    </source>
</reference>
<evidence type="ECO:0000256" key="2">
    <source>
        <dbReference type="ARBA" id="ARBA00021310"/>
    </source>
</evidence>
<evidence type="ECO:0000256" key="4">
    <source>
        <dbReference type="ARBA" id="ARBA00023172"/>
    </source>
</evidence>
<dbReference type="Pfam" id="PF11967">
    <property type="entry name" value="RecO_N"/>
    <property type="match status" value="1"/>
</dbReference>
<comment type="caution">
    <text evidence="9">The sequence shown here is derived from an EMBL/GenBank/DDBJ whole genome shotgun (WGS) entry which is preliminary data.</text>
</comment>
<dbReference type="OrthoDB" id="9804792at2"/>
<dbReference type="InterPro" id="IPR037278">
    <property type="entry name" value="ARFGAP/RecO"/>
</dbReference>
<dbReference type="NCBIfam" id="TIGR00613">
    <property type="entry name" value="reco"/>
    <property type="match status" value="1"/>
</dbReference>
<feature type="domain" description="DNA replication/recombination mediator RecO N-terminal" evidence="8">
    <location>
        <begin position="1"/>
        <end position="82"/>
    </location>
</feature>
<dbReference type="RefSeq" id="WP_144852353.1">
    <property type="nucleotide sequence ID" value="NZ_VMRJ01000006.1"/>
</dbReference>
<dbReference type="InterPro" id="IPR042242">
    <property type="entry name" value="RecO_C"/>
</dbReference>
<evidence type="ECO:0000256" key="6">
    <source>
        <dbReference type="ARBA" id="ARBA00033409"/>
    </source>
</evidence>
<accession>A0A558BMZ6</accession>
<dbReference type="EMBL" id="VMRJ01000006">
    <property type="protein sequence ID" value="TVT37884.1"/>
    <property type="molecule type" value="Genomic_DNA"/>
</dbReference>
<evidence type="ECO:0000256" key="3">
    <source>
        <dbReference type="ARBA" id="ARBA00022763"/>
    </source>
</evidence>
<dbReference type="GO" id="GO:0043590">
    <property type="term" value="C:bacterial nucleoid"/>
    <property type="evidence" value="ECO:0007669"/>
    <property type="project" value="TreeGrafter"/>
</dbReference>
<dbReference type="PANTHER" id="PTHR33991:SF1">
    <property type="entry name" value="DNA REPAIR PROTEIN RECO"/>
    <property type="match status" value="1"/>
</dbReference>
<dbReference type="GO" id="GO:0006310">
    <property type="term" value="P:DNA recombination"/>
    <property type="evidence" value="ECO:0007669"/>
    <property type="project" value="UniProtKB-UniRule"/>
</dbReference>
<dbReference type="Pfam" id="PF02565">
    <property type="entry name" value="RecO_C"/>
    <property type="match status" value="1"/>
</dbReference>
<dbReference type="Gene3D" id="2.40.50.140">
    <property type="entry name" value="Nucleic acid-binding proteins"/>
    <property type="match status" value="1"/>
</dbReference>
<evidence type="ECO:0000256" key="5">
    <source>
        <dbReference type="ARBA" id="ARBA00023204"/>
    </source>
</evidence>
<dbReference type="HAMAP" id="MF_00201">
    <property type="entry name" value="RecO"/>
    <property type="match status" value="1"/>
</dbReference>
<dbReference type="Proteomes" id="UP000317624">
    <property type="component" value="Unassembled WGS sequence"/>
</dbReference>
<comment type="similarity">
    <text evidence="1 7">Belongs to the RecO family.</text>
</comment>
<comment type="function">
    <text evidence="7">Involved in DNA repair and RecF pathway recombination.</text>
</comment>
<dbReference type="SUPFAM" id="SSF50249">
    <property type="entry name" value="Nucleic acid-binding proteins"/>
    <property type="match status" value="1"/>
</dbReference>
<sequence>MLIKTRGIVLSFLKYRETSIIARIYTERRGVQNYIVNGVRKAKPPGRIALFQPLTLLELVAYVPRQGNDLTRLSEFRCAEPFRTLPYEMRKSSVALFLSEVLSKSVREEEENEPLFRFLHDSILAFDEQTIGTENFALLFLLHLSGYLGFGVNTGAELMDQIVLAGTAMGPGQGSGIATVRLREFEKYFDELLHTPAAVSIPNGQVRRELLTVLIRYYQLHVEGLGEVKSLDILSEVLGG</sequence>
<evidence type="ECO:0000313" key="9">
    <source>
        <dbReference type="EMBL" id="TVT37884.1"/>
    </source>
</evidence>
<dbReference type="InterPro" id="IPR003717">
    <property type="entry name" value="RecO"/>
</dbReference>
<dbReference type="SUPFAM" id="SSF57863">
    <property type="entry name" value="ArfGap/RecO-like zinc finger"/>
    <property type="match status" value="1"/>
</dbReference>
<keyword evidence="10" id="KW-1185">Reference proteome</keyword>
<evidence type="ECO:0000256" key="1">
    <source>
        <dbReference type="ARBA" id="ARBA00007452"/>
    </source>
</evidence>
<keyword evidence="4 7" id="KW-0233">DNA recombination</keyword>
<gene>
    <name evidence="7 9" type="primary">recO</name>
    <name evidence="9" type="ORF">FNT36_22255</name>
</gene>
<dbReference type="PANTHER" id="PTHR33991">
    <property type="entry name" value="DNA REPAIR PROTEIN RECO"/>
    <property type="match status" value="1"/>
</dbReference>
<dbReference type="Gene3D" id="1.20.1440.120">
    <property type="entry name" value="Recombination protein O, C-terminal domain"/>
    <property type="match status" value="1"/>
</dbReference>
<proteinExistence type="inferred from homology"/>
<dbReference type="InterPro" id="IPR022572">
    <property type="entry name" value="DNA_rep/recomb_RecO_N"/>
</dbReference>
<keyword evidence="3 7" id="KW-0227">DNA damage</keyword>
<evidence type="ECO:0000259" key="8">
    <source>
        <dbReference type="Pfam" id="PF11967"/>
    </source>
</evidence>
<protein>
    <recommendedName>
        <fullName evidence="2 7">DNA repair protein RecO</fullName>
    </recommendedName>
    <alternativeName>
        <fullName evidence="6 7">Recombination protein O</fullName>
    </alternativeName>
</protein>
<keyword evidence="5 7" id="KW-0234">DNA repair</keyword>